<dbReference type="Gene3D" id="2.140.10.30">
    <property type="entry name" value="Dipeptidylpeptidase IV, N-terminal domain"/>
    <property type="match status" value="1"/>
</dbReference>
<evidence type="ECO:0000259" key="3">
    <source>
        <dbReference type="Pfam" id="PF00930"/>
    </source>
</evidence>
<accession>A0A7K1XUV2</accession>
<dbReference type="PANTHER" id="PTHR11731">
    <property type="entry name" value="PROTEASE FAMILY S9B,C DIPEPTIDYL-PEPTIDASE IV-RELATED"/>
    <property type="match status" value="1"/>
</dbReference>
<organism evidence="4 5">
    <name type="scientific">Hufsiella ginkgonis</name>
    <dbReference type="NCBI Taxonomy" id="2695274"/>
    <lineage>
        <taxon>Bacteria</taxon>
        <taxon>Pseudomonadati</taxon>
        <taxon>Bacteroidota</taxon>
        <taxon>Sphingobacteriia</taxon>
        <taxon>Sphingobacteriales</taxon>
        <taxon>Sphingobacteriaceae</taxon>
        <taxon>Hufsiella</taxon>
    </lineage>
</organism>
<evidence type="ECO:0000313" key="4">
    <source>
        <dbReference type="EMBL" id="MXV14764.1"/>
    </source>
</evidence>
<evidence type="ECO:0000259" key="2">
    <source>
        <dbReference type="Pfam" id="PF00326"/>
    </source>
</evidence>
<dbReference type="GO" id="GO:0006508">
    <property type="term" value="P:proteolysis"/>
    <property type="evidence" value="ECO:0007669"/>
    <property type="project" value="InterPro"/>
</dbReference>
<keyword evidence="5" id="KW-1185">Reference proteome</keyword>
<dbReference type="EMBL" id="WVHS01000001">
    <property type="protein sequence ID" value="MXV14764.1"/>
    <property type="molecule type" value="Genomic_DNA"/>
</dbReference>
<dbReference type="InterPro" id="IPR001375">
    <property type="entry name" value="Peptidase_S9_cat"/>
</dbReference>
<dbReference type="InterPro" id="IPR050278">
    <property type="entry name" value="Serine_Prot_S9B/DPPIV"/>
</dbReference>
<evidence type="ECO:0000313" key="5">
    <source>
        <dbReference type="Proteomes" id="UP000451233"/>
    </source>
</evidence>
<proteinExistence type="predicted"/>
<evidence type="ECO:0000256" key="1">
    <source>
        <dbReference type="SAM" id="MobiDB-lite"/>
    </source>
</evidence>
<dbReference type="InterPro" id="IPR029058">
    <property type="entry name" value="AB_hydrolase_fold"/>
</dbReference>
<comment type="caution">
    <text evidence="4">The sequence shown here is derived from an EMBL/GenBank/DDBJ whole genome shotgun (WGS) entry which is preliminary data.</text>
</comment>
<protein>
    <submittedName>
        <fullName evidence="4">Prolyl oligopeptidase family serine peptidase</fullName>
    </submittedName>
</protein>
<dbReference type="GO" id="GO:0008236">
    <property type="term" value="F:serine-type peptidase activity"/>
    <property type="evidence" value="ECO:0007669"/>
    <property type="project" value="InterPro"/>
</dbReference>
<reference evidence="4 5" key="1">
    <citation type="submission" date="2019-11" db="EMBL/GenBank/DDBJ databases">
        <title>Pedobacter sp. HMF7056 Genome sequencing and assembly.</title>
        <authorList>
            <person name="Kang H."/>
            <person name="Kim H."/>
            <person name="Joh K."/>
        </authorList>
    </citation>
    <scope>NUCLEOTIDE SEQUENCE [LARGE SCALE GENOMIC DNA]</scope>
    <source>
        <strain evidence="4 5">HMF7056</strain>
    </source>
</reference>
<dbReference type="Pfam" id="PF00930">
    <property type="entry name" value="DPPIV_N"/>
    <property type="match status" value="1"/>
</dbReference>
<dbReference type="SUPFAM" id="SSF53474">
    <property type="entry name" value="alpha/beta-Hydrolases"/>
    <property type="match status" value="1"/>
</dbReference>
<dbReference type="PANTHER" id="PTHR11731:SF118">
    <property type="entry name" value="BLR1971 PROTEIN"/>
    <property type="match status" value="1"/>
</dbReference>
<feature type="domain" description="Dipeptidylpeptidase IV N-terminal" evidence="3">
    <location>
        <begin position="165"/>
        <end position="479"/>
    </location>
</feature>
<name>A0A7K1XUV2_9SPHI</name>
<feature type="region of interest" description="Disordered" evidence="1">
    <location>
        <begin position="141"/>
        <end position="171"/>
    </location>
</feature>
<dbReference type="SUPFAM" id="SSF82171">
    <property type="entry name" value="DPP6 N-terminal domain-like"/>
    <property type="match status" value="1"/>
</dbReference>
<sequence>MKKLLLPVLFLTAVETAVGQQPAVLTAKDYERAEKALSFNTSPLVDRASVRPTWLPDGRFWYRVLTATGSEYVLVDPVKGTRGPAFDHQKLAAALSAQAGTTFTAEALPFQNISFAADGRAVTFAAAQKAWNYDLSTNQLTGSATPVRNGGGGRRGGGGFGAASGTPSPDGKRTAFIRDYNLWVRETGTNKETQLTTDGIKDFGYATDNAGWTKSDNPVLAWSPDSKKIATFKQDQRNVSDMYLVTTNVGKPTLQSWKYPLAGDKEVAMIERVIIEVESPKVIRIQVKADPHRGTQCDDISCTGAAFDDVEWNDDATQLAFVSTSRDHKQEKFRIADAVTGAVREVFEESVATQFESGRGTINWHYLANTNEILWYSERDNWGHMYLYDAKTGNVKNQITRGPWVVTRVVRVDEKNRMLYFLAGGREPGQNPYFAHLYKIGFDGKKLTALTPEEGNHQVTLSPSGNFFVDTYSKQDVPPVTVLRNFDGKLVKILEKADISRLTATGWKAPTPFMVKARDGQIELYGLMYTPSNLDPRKKYPVVNYIYPGPQGGSVRNWGFSDASGDNQALAELGFVVVSIEGTCNPLRSKSFHDACYGNMCDNTLPDQVTGMQQLAQKYPYMDLNRVGIWGHSGGGFATAAAMFRYPEFFKVGIAESGNHDNRNYEDDWGERYIGLLTTNADGTNNYEPQANQNYAKNLKGKLMIAHGLLDDNVPPYNSLLVIEALEKANKDYDLVIFPNSRHGYGEYSGYMMRKRWDYFVQHLMGATPPKEYQMKTGTDPRNGS</sequence>
<gene>
    <name evidence="4" type="ORF">GS398_05600</name>
</gene>
<dbReference type="Pfam" id="PF00326">
    <property type="entry name" value="Peptidase_S9"/>
    <property type="match status" value="1"/>
</dbReference>
<dbReference type="Proteomes" id="UP000451233">
    <property type="component" value="Unassembled WGS sequence"/>
</dbReference>
<dbReference type="Gene3D" id="3.40.50.1820">
    <property type="entry name" value="alpha/beta hydrolase"/>
    <property type="match status" value="1"/>
</dbReference>
<dbReference type="RefSeq" id="WP_160905715.1">
    <property type="nucleotide sequence ID" value="NZ_WVHS01000001.1"/>
</dbReference>
<feature type="domain" description="Peptidase S9 prolyl oligopeptidase catalytic" evidence="2">
    <location>
        <begin position="567"/>
        <end position="764"/>
    </location>
</feature>
<dbReference type="AlphaFoldDB" id="A0A7K1XUV2"/>
<dbReference type="InterPro" id="IPR002469">
    <property type="entry name" value="Peptidase_S9B_N"/>
</dbReference>
<feature type="compositionally biased region" description="Gly residues" evidence="1">
    <location>
        <begin position="149"/>
        <end position="162"/>
    </location>
</feature>